<dbReference type="AlphaFoldDB" id="A0A0B6XWZ6"/>
<name>A0A0B6XWZ6_9EUPU</name>
<sequence>KVQNNTEGKHDPMHGCVSLCQEMKDKTVAKNKNTLCPAEIKNKSGCLYKSRDANRDRLKHSSTERK</sequence>
<feature type="non-terminal residue" evidence="1">
    <location>
        <position position="66"/>
    </location>
</feature>
<reference evidence="1" key="1">
    <citation type="submission" date="2014-12" db="EMBL/GenBank/DDBJ databases">
        <title>Insight into the proteome of Arion vulgaris.</title>
        <authorList>
            <person name="Aradska J."/>
            <person name="Bulat T."/>
            <person name="Smidak R."/>
            <person name="Sarate P."/>
            <person name="Gangsoo J."/>
            <person name="Sialana F."/>
            <person name="Bilban M."/>
            <person name="Lubec G."/>
        </authorList>
    </citation>
    <scope>NUCLEOTIDE SEQUENCE</scope>
    <source>
        <tissue evidence="1">Skin</tissue>
    </source>
</reference>
<proteinExistence type="predicted"/>
<dbReference type="EMBL" id="HACG01001528">
    <property type="protein sequence ID" value="CEK48393.1"/>
    <property type="molecule type" value="Transcribed_RNA"/>
</dbReference>
<feature type="non-terminal residue" evidence="1">
    <location>
        <position position="1"/>
    </location>
</feature>
<gene>
    <name evidence="1" type="primary">ORF3849</name>
</gene>
<protein>
    <submittedName>
        <fullName evidence="1">Uncharacterized protein</fullName>
    </submittedName>
</protein>
<evidence type="ECO:0000313" key="1">
    <source>
        <dbReference type="EMBL" id="CEK48393.1"/>
    </source>
</evidence>
<accession>A0A0B6XWZ6</accession>
<organism evidence="1">
    <name type="scientific">Arion vulgaris</name>
    <dbReference type="NCBI Taxonomy" id="1028688"/>
    <lineage>
        <taxon>Eukaryota</taxon>
        <taxon>Metazoa</taxon>
        <taxon>Spiralia</taxon>
        <taxon>Lophotrochozoa</taxon>
        <taxon>Mollusca</taxon>
        <taxon>Gastropoda</taxon>
        <taxon>Heterobranchia</taxon>
        <taxon>Euthyneura</taxon>
        <taxon>Panpulmonata</taxon>
        <taxon>Eupulmonata</taxon>
        <taxon>Stylommatophora</taxon>
        <taxon>Helicina</taxon>
        <taxon>Arionoidea</taxon>
        <taxon>Arionidae</taxon>
        <taxon>Arion</taxon>
    </lineage>
</organism>